<keyword evidence="1" id="KW-0812">Transmembrane</keyword>
<dbReference type="InterPro" id="IPR004789">
    <property type="entry name" value="Acetalactate_synth_ssu"/>
</dbReference>
<organism evidence="2 3">
    <name type="scientific">Lactuca sativa</name>
    <name type="common">Garden lettuce</name>
    <dbReference type="NCBI Taxonomy" id="4236"/>
    <lineage>
        <taxon>Eukaryota</taxon>
        <taxon>Viridiplantae</taxon>
        <taxon>Streptophyta</taxon>
        <taxon>Embryophyta</taxon>
        <taxon>Tracheophyta</taxon>
        <taxon>Spermatophyta</taxon>
        <taxon>Magnoliopsida</taxon>
        <taxon>eudicotyledons</taxon>
        <taxon>Gunneridae</taxon>
        <taxon>Pentapetalae</taxon>
        <taxon>asterids</taxon>
        <taxon>campanulids</taxon>
        <taxon>Asterales</taxon>
        <taxon>Asteraceae</taxon>
        <taxon>Cichorioideae</taxon>
        <taxon>Cichorieae</taxon>
        <taxon>Lactucinae</taxon>
        <taxon>Lactuca</taxon>
    </lineage>
</organism>
<feature type="transmembrane region" description="Helical" evidence="1">
    <location>
        <begin position="207"/>
        <end position="228"/>
    </location>
</feature>
<dbReference type="Proteomes" id="UP000235145">
    <property type="component" value="Unassembled WGS sequence"/>
</dbReference>
<keyword evidence="1" id="KW-0472">Membrane</keyword>
<name>A0A9R1WAI9_LACSA</name>
<reference evidence="2 3" key="1">
    <citation type="journal article" date="2017" name="Nat. Commun.">
        <title>Genome assembly with in vitro proximity ligation data and whole-genome triplication in lettuce.</title>
        <authorList>
            <person name="Reyes-Chin-Wo S."/>
            <person name="Wang Z."/>
            <person name="Yang X."/>
            <person name="Kozik A."/>
            <person name="Arikit S."/>
            <person name="Song C."/>
            <person name="Xia L."/>
            <person name="Froenicke L."/>
            <person name="Lavelle D.O."/>
            <person name="Truco M.J."/>
            <person name="Xia R."/>
            <person name="Zhu S."/>
            <person name="Xu C."/>
            <person name="Xu H."/>
            <person name="Xu X."/>
            <person name="Cox K."/>
            <person name="Korf I."/>
            <person name="Meyers B.C."/>
            <person name="Michelmore R.W."/>
        </authorList>
    </citation>
    <scope>NUCLEOTIDE SEQUENCE [LARGE SCALE GENOMIC DNA]</scope>
    <source>
        <strain evidence="3">cv. Salinas</strain>
        <tissue evidence="2">Seedlings</tissue>
    </source>
</reference>
<gene>
    <name evidence="2" type="ORF">LSAT_V11C300152450</name>
</gene>
<dbReference type="GO" id="GO:0009082">
    <property type="term" value="P:branched-chain amino acid biosynthetic process"/>
    <property type="evidence" value="ECO:0007669"/>
    <property type="project" value="InterPro"/>
</dbReference>
<dbReference type="PANTHER" id="PTHR30239">
    <property type="entry name" value="ACETOLACTATE SYNTHASE SMALL SUBUNIT"/>
    <property type="match status" value="1"/>
</dbReference>
<keyword evidence="1" id="KW-1133">Transmembrane helix</keyword>
<evidence type="ECO:0000313" key="2">
    <source>
        <dbReference type="EMBL" id="KAJ0218970.1"/>
    </source>
</evidence>
<feature type="transmembrane region" description="Helical" evidence="1">
    <location>
        <begin position="249"/>
        <end position="269"/>
    </location>
</feature>
<evidence type="ECO:0000313" key="3">
    <source>
        <dbReference type="Proteomes" id="UP000235145"/>
    </source>
</evidence>
<keyword evidence="3" id="KW-1185">Reference proteome</keyword>
<accession>A0A9R1WAI9</accession>
<dbReference type="GO" id="GO:1990610">
    <property type="term" value="F:acetolactate synthase regulator activity"/>
    <property type="evidence" value="ECO:0007669"/>
    <property type="project" value="InterPro"/>
</dbReference>
<dbReference type="EMBL" id="NBSK02000003">
    <property type="protein sequence ID" value="KAJ0218970.1"/>
    <property type="molecule type" value="Genomic_DNA"/>
</dbReference>
<comment type="caution">
    <text evidence="2">The sequence shown here is derived from an EMBL/GenBank/DDBJ whole genome shotgun (WGS) entry which is preliminary data.</text>
</comment>
<protein>
    <submittedName>
        <fullName evidence="2">Uncharacterized protein</fullName>
    </submittedName>
</protein>
<sequence>MTLNTYELTSLNADLLFQNNLYSQVLAWRNRSFGFALEIVWSSDGEYAVRESTTLTFSSSISENLVRECLQKTEKGIIKSLAAGPAEMEGLAWITSVIPGTDESIDKSFTFILHLWVFVFKGKKHLSVIVKGRKIARVTFVSDLIKQMHEIEQKISGVTIGMVVSIAEGPVSKANIRKGIRGGIPGLARRNQRQESGVTGFAFGFEFFHVVAFTVVVKTVSCNLCWWMSRPSLYEYQTKLIQKEFKKSVSIATMALVLKMSFSFTPYIMMTLNFDIRGFRPSVLKFPSVEKFSEVAKFSGTMFSSSESINFTADISKVE</sequence>
<dbReference type="PANTHER" id="PTHR30239:SF17">
    <property type="entry name" value="ACT DOMAIN-CONTAINING PROTEIN"/>
    <property type="match status" value="1"/>
</dbReference>
<evidence type="ECO:0000256" key="1">
    <source>
        <dbReference type="SAM" id="Phobius"/>
    </source>
</evidence>
<dbReference type="AlphaFoldDB" id="A0A9R1WAI9"/>
<proteinExistence type="predicted"/>